<feature type="region of interest" description="Disordered" evidence="1">
    <location>
        <begin position="28"/>
        <end position="48"/>
    </location>
</feature>
<sequence>MNYSIFSSFDAAYAELLGKSLRRACQKSADDHHDHDTNNNYYCSTEKQQPPKQLPQYYICGGVPFEYAAVVMFLKGLEWGGS</sequence>
<name>A0AAV6WZQ5_9LAMI</name>
<keyword evidence="3" id="KW-1185">Reference proteome</keyword>
<organism evidence="2 3">
    <name type="scientific">Buddleja alternifolia</name>
    <dbReference type="NCBI Taxonomy" id="168488"/>
    <lineage>
        <taxon>Eukaryota</taxon>
        <taxon>Viridiplantae</taxon>
        <taxon>Streptophyta</taxon>
        <taxon>Embryophyta</taxon>
        <taxon>Tracheophyta</taxon>
        <taxon>Spermatophyta</taxon>
        <taxon>Magnoliopsida</taxon>
        <taxon>eudicotyledons</taxon>
        <taxon>Gunneridae</taxon>
        <taxon>Pentapetalae</taxon>
        <taxon>asterids</taxon>
        <taxon>lamiids</taxon>
        <taxon>Lamiales</taxon>
        <taxon>Scrophulariaceae</taxon>
        <taxon>Buddlejeae</taxon>
        <taxon>Buddleja</taxon>
    </lineage>
</organism>
<reference evidence="2" key="1">
    <citation type="submission" date="2019-10" db="EMBL/GenBank/DDBJ databases">
        <authorList>
            <person name="Zhang R."/>
            <person name="Pan Y."/>
            <person name="Wang J."/>
            <person name="Ma R."/>
            <person name="Yu S."/>
        </authorList>
    </citation>
    <scope>NUCLEOTIDE SEQUENCE</scope>
    <source>
        <strain evidence="2">LA-IB0</strain>
        <tissue evidence="2">Leaf</tissue>
    </source>
</reference>
<evidence type="ECO:0000313" key="3">
    <source>
        <dbReference type="Proteomes" id="UP000826271"/>
    </source>
</evidence>
<proteinExistence type="predicted"/>
<evidence type="ECO:0000256" key="1">
    <source>
        <dbReference type="SAM" id="MobiDB-lite"/>
    </source>
</evidence>
<dbReference type="Proteomes" id="UP000826271">
    <property type="component" value="Unassembled WGS sequence"/>
</dbReference>
<gene>
    <name evidence="2" type="ORF">BUALT_Bualt10G0002300</name>
</gene>
<feature type="compositionally biased region" description="Basic and acidic residues" evidence="1">
    <location>
        <begin position="28"/>
        <end position="37"/>
    </location>
</feature>
<evidence type="ECO:0000313" key="2">
    <source>
        <dbReference type="EMBL" id="KAG8374510.1"/>
    </source>
</evidence>
<protein>
    <submittedName>
        <fullName evidence="2">Uncharacterized protein</fullName>
    </submittedName>
</protein>
<dbReference type="EMBL" id="WHWC01000010">
    <property type="protein sequence ID" value="KAG8374510.1"/>
    <property type="molecule type" value="Genomic_DNA"/>
</dbReference>
<dbReference type="AlphaFoldDB" id="A0AAV6WZQ5"/>
<comment type="caution">
    <text evidence="2">The sequence shown here is derived from an EMBL/GenBank/DDBJ whole genome shotgun (WGS) entry which is preliminary data.</text>
</comment>
<accession>A0AAV6WZQ5</accession>